<dbReference type="Proteomes" id="UP000028701">
    <property type="component" value="Unassembled WGS sequence"/>
</dbReference>
<evidence type="ECO:0000313" key="1">
    <source>
        <dbReference type="EMBL" id="GAK71145.1"/>
    </source>
</evidence>
<name>A0A081CWU9_9HYPH</name>
<proteinExistence type="predicted"/>
<organism evidence="1 2">
    <name type="scientific">Agrobacterium rubi TR3 = NBRC 13261</name>
    <dbReference type="NCBI Taxonomy" id="1368415"/>
    <lineage>
        <taxon>Bacteria</taxon>
        <taxon>Pseudomonadati</taxon>
        <taxon>Pseudomonadota</taxon>
        <taxon>Alphaproteobacteria</taxon>
        <taxon>Hyphomicrobiales</taxon>
        <taxon>Rhizobiaceae</taxon>
        <taxon>Rhizobium/Agrobacterium group</taxon>
        <taxon>Agrobacterium</taxon>
    </lineage>
</organism>
<reference evidence="1 2" key="1">
    <citation type="submission" date="2014-08" db="EMBL/GenBank/DDBJ databases">
        <title>Whole genome shotgun sequence of Rhizobium rubi NBRC 13261.</title>
        <authorList>
            <person name="Katano-Makiyama Y."/>
            <person name="Hosoyama A."/>
            <person name="Hashimoto M."/>
            <person name="Hosoyama Y."/>
            <person name="Noguchi M."/>
            <person name="Tsuchikane K."/>
            <person name="Uohara A."/>
            <person name="Ohji S."/>
            <person name="Ichikawa N."/>
            <person name="Kimura A."/>
            <person name="Yamazoe A."/>
            <person name="Fujita N."/>
        </authorList>
    </citation>
    <scope>NUCLEOTIDE SEQUENCE [LARGE SCALE GENOMIC DNA]</scope>
    <source>
        <strain evidence="1 2">NBRC 13261</strain>
    </source>
</reference>
<dbReference type="AlphaFoldDB" id="A0A081CWU9"/>
<evidence type="ECO:0000313" key="2">
    <source>
        <dbReference type="Proteomes" id="UP000028701"/>
    </source>
</evidence>
<dbReference type="OrthoDB" id="9935348at2"/>
<gene>
    <name evidence="1" type="ORF">RRU01S_15_00700</name>
</gene>
<dbReference type="RefSeq" id="WP_045230705.1">
    <property type="nucleotide sequence ID" value="NZ_BBJU01000015.1"/>
</dbReference>
<protein>
    <submittedName>
        <fullName evidence="1">Uncharacterized protein</fullName>
    </submittedName>
</protein>
<comment type="caution">
    <text evidence="1">The sequence shown here is derived from an EMBL/GenBank/DDBJ whole genome shotgun (WGS) entry which is preliminary data.</text>
</comment>
<sequence length="180" mass="19937">MKLEETKGATNYVDISVSSELFEKASRGWPVKRFNGKYNCVEYLNSPSGLIILAHQNTRDRQVDGIHPAVLSESINSDRNIVEPLKSHSGNPFSNSPVEYNMHWMTRRSQGALIQKAFGRMIDQGDKEAYVIELSTSVQLAIYDAPFGLVIALSGSRTNDVAVILSAGEVDFMEEGVIRS</sequence>
<dbReference type="EMBL" id="BBJU01000015">
    <property type="protein sequence ID" value="GAK71145.1"/>
    <property type="molecule type" value="Genomic_DNA"/>
</dbReference>
<accession>A0A081CWU9</accession>